<dbReference type="SUPFAM" id="SSF82199">
    <property type="entry name" value="SET domain"/>
    <property type="match status" value="1"/>
</dbReference>
<keyword evidence="2" id="KW-0158">Chromosome</keyword>
<dbReference type="InterPro" id="IPR046341">
    <property type="entry name" value="SET_dom_sf"/>
</dbReference>
<dbReference type="Pfam" id="PF14833">
    <property type="entry name" value="NAD_binding_11"/>
    <property type="match status" value="1"/>
</dbReference>
<dbReference type="InterPro" id="IPR007728">
    <property type="entry name" value="Pre-SET_dom"/>
</dbReference>
<dbReference type="InterPro" id="IPR013328">
    <property type="entry name" value="6PGD_dom2"/>
</dbReference>
<dbReference type="Gene3D" id="1.10.1040.10">
    <property type="entry name" value="N-(1-d-carboxylethyl)-l-norvaline Dehydrogenase, domain 2"/>
    <property type="match status" value="2"/>
</dbReference>
<proteinExistence type="predicted"/>
<evidence type="ECO:0000313" key="9">
    <source>
        <dbReference type="EMBL" id="KAK4110212.1"/>
    </source>
</evidence>
<keyword evidence="4" id="KW-0808">Transferase</keyword>
<dbReference type="Gene3D" id="2.170.270.10">
    <property type="entry name" value="SET domain"/>
    <property type="match status" value="1"/>
</dbReference>
<dbReference type="SUPFAM" id="SSF51735">
    <property type="entry name" value="NAD(P)-binding Rossmann-fold domains"/>
    <property type="match status" value="1"/>
</dbReference>
<dbReference type="GO" id="GO:0051287">
    <property type="term" value="F:NAD binding"/>
    <property type="evidence" value="ECO:0007669"/>
    <property type="project" value="InterPro"/>
</dbReference>
<dbReference type="RefSeq" id="XP_064667782.1">
    <property type="nucleotide sequence ID" value="XM_064818860.1"/>
</dbReference>
<comment type="caution">
    <text evidence="9">The sequence shown here is derived from an EMBL/GenBank/DDBJ whole genome shotgun (WGS) entry which is preliminary data.</text>
</comment>
<evidence type="ECO:0000313" key="10">
    <source>
        <dbReference type="Proteomes" id="UP001302812"/>
    </source>
</evidence>
<dbReference type="Gene3D" id="3.40.50.720">
    <property type="entry name" value="NAD(P)-binding Rossmann-like Domain"/>
    <property type="match status" value="1"/>
</dbReference>
<organism evidence="9 10">
    <name type="scientific">Canariomyces notabilis</name>
    <dbReference type="NCBI Taxonomy" id="2074819"/>
    <lineage>
        <taxon>Eukaryota</taxon>
        <taxon>Fungi</taxon>
        <taxon>Dikarya</taxon>
        <taxon>Ascomycota</taxon>
        <taxon>Pezizomycotina</taxon>
        <taxon>Sordariomycetes</taxon>
        <taxon>Sordariomycetidae</taxon>
        <taxon>Sordariales</taxon>
        <taxon>Chaetomiaceae</taxon>
        <taxon>Canariomyces</taxon>
    </lineage>
</organism>
<dbReference type="PROSITE" id="PS50867">
    <property type="entry name" value="PRE_SET"/>
    <property type="match status" value="1"/>
</dbReference>
<dbReference type="Pfam" id="PF05033">
    <property type="entry name" value="Pre-SET"/>
    <property type="match status" value="1"/>
</dbReference>
<dbReference type="InterPro" id="IPR001214">
    <property type="entry name" value="SET_dom"/>
</dbReference>
<dbReference type="Pfam" id="PF03446">
    <property type="entry name" value="NAD_binding_2"/>
    <property type="match status" value="1"/>
</dbReference>
<dbReference type="CDD" id="cd19473">
    <property type="entry name" value="SET_SUV39H_DIM5-like"/>
    <property type="match status" value="1"/>
</dbReference>
<dbReference type="GO" id="GO:0016491">
    <property type="term" value="F:oxidoreductase activity"/>
    <property type="evidence" value="ECO:0007669"/>
    <property type="project" value="InterPro"/>
</dbReference>
<feature type="domain" description="Pre-SET" evidence="7">
    <location>
        <begin position="525"/>
        <end position="611"/>
    </location>
</feature>
<keyword evidence="3" id="KW-0489">Methyltransferase</keyword>
<dbReference type="InterPro" id="IPR008927">
    <property type="entry name" value="6-PGluconate_DH-like_C_sf"/>
</dbReference>
<feature type="domain" description="SET" evidence="6">
    <location>
        <begin position="614"/>
        <end position="750"/>
    </location>
</feature>
<accession>A0AAN6QPP6</accession>
<reference evidence="9" key="2">
    <citation type="submission" date="2023-05" db="EMBL/GenBank/DDBJ databases">
        <authorList>
            <consortium name="Lawrence Berkeley National Laboratory"/>
            <person name="Steindorff A."/>
            <person name="Hensen N."/>
            <person name="Bonometti L."/>
            <person name="Westerberg I."/>
            <person name="Brannstrom I.O."/>
            <person name="Guillou S."/>
            <person name="Cros-Aarteil S."/>
            <person name="Calhoun S."/>
            <person name="Haridas S."/>
            <person name="Kuo A."/>
            <person name="Mondo S."/>
            <person name="Pangilinan J."/>
            <person name="Riley R."/>
            <person name="Labutti K."/>
            <person name="Andreopoulos B."/>
            <person name="Lipzen A."/>
            <person name="Chen C."/>
            <person name="Yanf M."/>
            <person name="Daum C."/>
            <person name="Ng V."/>
            <person name="Clum A."/>
            <person name="Ohm R."/>
            <person name="Martin F."/>
            <person name="Silar P."/>
            <person name="Natvig D."/>
            <person name="Lalanne C."/>
            <person name="Gautier V."/>
            <person name="Ament-Velasquez S.L."/>
            <person name="Kruys A."/>
            <person name="Hutchinson M.I."/>
            <person name="Powell A.J."/>
            <person name="Barry K."/>
            <person name="Miller A.N."/>
            <person name="Grigoriev I.V."/>
            <person name="Debuchy R."/>
            <person name="Gladieux P."/>
            <person name="Thoren M.H."/>
            <person name="Johannesson H."/>
        </authorList>
    </citation>
    <scope>NUCLEOTIDE SEQUENCE</scope>
    <source>
        <strain evidence="9">CBS 508.74</strain>
    </source>
</reference>
<dbReference type="Proteomes" id="UP001302812">
    <property type="component" value="Unassembled WGS sequence"/>
</dbReference>
<evidence type="ECO:0000256" key="4">
    <source>
        <dbReference type="ARBA" id="ARBA00022679"/>
    </source>
</evidence>
<reference evidence="9" key="1">
    <citation type="journal article" date="2023" name="Mol. Phylogenet. Evol.">
        <title>Genome-scale phylogeny and comparative genomics of the fungal order Sordariales.</title>
        <authorList>
            <person name="Hensen N."/>
            <person name="Bonometti L."/>
            <person name="Westerberg I."/>
            <person name="Brannstrom I.O."/>
            <person name="Guillou S."/>
            <person name="Cros-Aarteil S."/>
            <person name="Calhoun S."/>
            <person name="Haridas S."/>
            <person name="Kuo A."/>
            <person name="Mondo S."/>
            <person name="Pangilinan J."/>
            <person name="Riley R."/>
            <person name="LaButti K."/>
            <person name="Andreopoulos B."/>
            <person name="Lipzen A."/>
            <person name="Chen C."/>
            <person name="Yan M."/>
            <person name="Daum C."/>
            <person name="Ng V."/>
            <person name="Clum A."/>
            <person name="Steindorff A."/>
            <person name="Ohm R.A."/>
            <person name="Martin F."/>
            <person name="Silar P."/>
            <person name="Natvig D.O."/>
            <person name="Lalanne C."/>
            <person name="Gautier V."/>
            <person name="Ament-Velasquez S.L."/>
            <person name="Kruys A."/>
            <person name="Hutchinson M.I."/>
            <person name="Powell A.J."/>
            <person name="Barry K."/>
            <person name="Miller A.N."/>
            <person name="Grigoriev I.V."/>
            <person name="Debuchy R."/>
            <person name="Gladieux P."/>
            <person name="Hiltunen Thoren M."/>
            <person name="Johannesson H."/>
        </authorList>
    </citation>
    <scope>NUCLEOTIDE SEQUENCE</scope>
    <source>
        <strain evidence="9">CBS 508.74</strain>
    </source>
</reference>
<dbReference type="Pfam" id="PF00856">
    <property type="entry name" value="SET"/>
    <property type="match status" value="1"/>
</dbReference>
<dbReference type="PROSITE" id="PS00895">
    <property type="entry name" value="3_HYDROXYISOBUT_DH"/>
    <property type="match status" value="1"/>
</dbReference>
<feature type="domain" description="Post-SET" evidence="8">
    <location>
        <begin position="768"/>
        <end position="784"/>
    </location>
</feature>
<protein>
    <submittedName>
        <fullName evidence="9">SET domain-containing protein</fullName>
    </submittedName>
</protein>
<evidence type="ECO:0000259" key="8">
    <source>
        <dbReference type="PROSITE" id="PS50868"/>
    </source>
</evidence>
<keyword evidence="10" id="KW-1185">Reference proteome</keyword>
<dbReference type="GO" id="GO:0050661">
    <property type="term" value="F:NADP binding"/>
    <property type="evidence" value="ECO:0007669"/>
    <property type="project" value="InterPro"/>
</dbReference>
<dbReference type="GO" id="GO:0042054">
    <property type="term" value="F:histone methyltransferase activity"/>
    <property type="evidence" value="ECO:0007669"/>
    <property type="project" value="InterPro"/>
</dbReference>
<comment type="subcellular location">
    <subcellularLocation>
        <location evidence="1">Chromosome</location>
    </subcellularLocation>
</comment>
<evidence type="ECO:0000259" key="6">
    <source>
        <dbReference type="PROSITE" id="PS50280"/>
    </source>
</evidence>
<dbReference type="SMART" id="SM00468">
    <property type="entry name" value="PreSET"/>
    <property type="match status" value="1"/>
</dbReference>
<evidence type="ECO:0000256" key="1">
    <source>
        <dbReference type="ARBA" id="ARBA00004286"/>
    </source>
</evidence>
<sequence>MGISGDDRDKKPVSFIGLGAMGFGMATHLLKEGHEVTGFDVWAPTLERFSAAGGQTATKPSEAVAGKPYCVCMVATAQQVQSVLLDGPDPAAPALPQEAVLLLCSTVPCDYVQSLEKQLQAIGRGDILLVDCPVSGGAARAADGTLSIMAGSSYSAIVKAHPLLNKLADPKKLYIVKGGVGAGSNMKMVHQVLAACQILAASEAMGFAHHLGLDLAKTQEHIARPESEAWNFMFEHRSPRMLTEFQPVASAVQIIMKDTSIITAEGRRKRFTTLMTGVAEQAYFTAMGKGYALDDDSSLVRLYTEGKANAPGPTEMDEKKLALVVDLLKGILLCSAAESLSFAHHLGLDLDQVLDLCVDAAGSSAVLKKFGPTLIKGLRAKGESRKWTAGDGEPHLGEFAERLQTVMEEAQKIKAPLFLGNQALNILSQVLRYSAPGVAGVSVGAVVNIWAATSNHFFNHGRPEVDPEEKKNCHWCQIRSFATHSTLPITIVNDVDKEVLNPKFRFIDHSVIADDVPVAEDSFRAGCNCTDDEDCMYNTCHCLDEMAPDSDEEADDGNGARARRKRFAYYSSGAKAGLLRSRILHSREPIYECHGGCNCSSQCPNRVVERGRTVPLQIFRTSDRRGWGVRCPVDIKKGQFVDRYLGEIITCEEADRRRRESKISRRKDVYLFALDKFSDPESLDPLLAAPPLEVDGEWMSGPTRFINHSCDPNMRIFARVGDHADKHIHDLALFAIRDIPAWEELTFDYVDGLETMDSDAHDPSMIKDMTKCLCKTARCRGFLW</sequence>
<dbReference type="PROSITE" id="PS50280">
    <property type="entry name" value="SET"/>
    <property type="match status" value="1"/>
</dbReference>
<keyword evidence="5" id="KW-0949">S-adenosyl-L-methionine</keyword>
<dbReference type="PROSITE" id="PS50868">
    <property type="entry name" value="POST_SET"/>
    <property type="match status" value="1"/>
</dbReference>
<dbReference type="SMART" id="SM00317">
    <property type="entry name" value="SET"/>
    <property type="match status" value="1"/>
</dbReference>
<dbReference type="GO" id="GO:0005694">
    <property type="term" value="C:chromosome"/>
    <property type="evidence" value="ECO:0007669"/>
    <property type="project" value="UniProtKB-SubCell"/>
</dbReference>
<dbReference type="AlphaFoldDB" id="A0AAN6QPP6"/>
<dbReference type="SUPFAM" id="SSF48179">
    <property type="entry name" value="6-phosphogluconate dehydrogenase C-terminal domain-like"/>
    <property type="match status" value="2"/>
</dbReference>
<dbReference type="InterPro" id="IPR006115">
    <property type="entry name" value="6PGDH_NADP-bd"/>
</dbReference>
<dbReference type="InterPro" id="IPR003616">
    <property type="entry name" value="Post-SET_dom"/>
</dbReference>
<evidence type="ECO:0000259" key="7">
    <source>
        <dbReference type="PROSITE" id="PS50867"/>
    </source>
</evidence>
<dbReference type="PANTHER" id="PTHR43060:SF17">
    <property type="entry name" value="L-THREONATE DEHYDROGENASE"/>
    <property type="match status" value="1"/>
</dbReference>
<dbReference type="EMBL" id="MU853351">
    <property type="protein sequence ID" value="KAK4110212.1"/>
    <property type="molecule type" value="Genomic_DNA"/>
</dbReference>
<evidence type="ECO:0000256" key="3">
    <source>
        <dbReference type="ARBA" id="ARBA00022603"/>
    </source>
</evidence>
<evidence type="ECO:0000256" key="2">
    <source>
        <dbReference type="ARBA" id="ARBA00022454"/>
    </source>
</evidence>
<dbReference type="GO" id="GO:0005634">
    <property type="term" value="C:nucleus"/>
    <property type="evidence" value="ECO:0007669"/>
    <property type="project" value="InterPro"/>
</dbReference>
<evidence type="ECO:0000256" key="5">
    <source>
        <dbReference type="ARBA" id="ARBA00022691"/>
    </source>
</evidence>
<dbReference type="InterPro" id="IPR002204">
    <property type="entry name" value="3-OH-isobutyrate_DH-rel_CS"/>
</dbReference>
<dbReference type="GO" id="GO:0032259">
    <property type="term" value="P:methylation"/>
    <property type="evidence" value="ECO:0007669"/>
    <property type="project" value="UniProtKB-KW"/>
</dbReference>
<dbReference type="PANTHER" id="PTHR43060">
    <property type="entry name" value="3-HYDROXYISOBUTYRATE DEHYDROGENASE-LIKE 1, MITOCHONDRIAL-RELATED"/>
    <property type="match status" value="1"/>
</dbReference>
<gene>
    <name evidence="9" type="ORF">N656DRAFT_838468</name>
</gene>
<dbReference type="InterPro" id="IPR029154">
    <property type="entry name" value="HIBADH-like_NADP-bd"/>
</dbReference>
<name>A0AAN6QPP6_9PEZI</name>
<dbReference type="InterPro" id="IPR036291">
    <property type="entry name" value="NAD(P)-bd_dom_sf"/>
</dbReference>
<dbReference type="GeneID" id="89942986"/>
<dbReference type="GO" id="GO:0008270">
    <property type="term" value="F:zinc ion binding"/>
    <property type="evidence" value="ECO:0007669"/>
    <property type="project" value="InterPro"/>
</dbReference>